<evidence type="ECO:0000256" key="4">
    <source>
        <dbReference type="ARBA" id="ARBA00023136"/>
    </source>
</evidence>
<feature type="transmembrane region" description="Helical" evidence="6">
    <location>
        <begin position="41"/>
        <end position="65"/>
    </location>
</feature>
<organism evidence="8 9">
    <name type="scientific">Aspergillus sclerotialis</name>
    <dbReference type="NCBI Taxonomy" id="2070753"/>
    <lineage>
        <taxon>Eukaryota</taxon>
        <taxon>Fungi</taxon>
        <taxon>Dikarya</taxon>
        <taxon>Ascomycota</taxon>
        <taxon>Pezizomycotina</taxon>
        <taxon>Eurotiomycetes</taxon>
        <taxon>Eurotiomycetidae</taxon>
        <taxon>Eurotiales</taxon>
        <taxon>Aspergillaceae</taxon>
        <taxon>Aspergillus</taxon>
        <taxon>Aspergillus subgen. Polypaecilum</taxon>
    </lineage>
</organism>
<keyword evidence="3 6" id="KW-1133">Transmembrane helix</keyword>
<feature type="transmembrane region" description="Helical" evidence="6">
    <location>
        <begin position="391"/>
        <end position="412"/>
    </location>
</feature>
<dbReference type="GO" id="GO:0005886">
    <property type="term" value="C:plasma membrane"/>
    <property type="evidence" value="ECO:0007669"/>
    <property type="project" value="TreeGrafter"/>
</dbReference>
<gene>
    <name evidence="8" type="ORF">PHISCL_02284</name>
</gene>
<protein>
    <submittedName>
        <fullName evidence="8">MFS toxin efflux pump</fullName>
    </submittedName>
</protein>
<evidence type="ECO:0000256" key="6">
    <source>
        <dbReference type="SAM" id="Phobius"/>
    </source>
</evidence>
<evidence type="ECO:0000256" key="2">
    <source>
        <dbReference type="ARBA" id="ARBA00022692"/>
    </source>
</evidence>
<proteinExistence type="predicted"/>
<keyword evidence="2 6" id="KW-0812">Transmembrane</keyword>
<dbReference type="InterPro" id="IPR020846">
    <property type="entry name" value="MFS_dom"/>
</dbReference>
<dbReference type="SUPFAM" id="SSF103473">
    <property type="entry name" value="MFS general substrate transporter"/>
    <property type="match status" value="1"/>
</dbReference>
<reference evidence="9" key="1">
    <citation type="submission" date="2017-02" db="EMBL/GenBank/DDBJ databases">
        <authorList>
            <person name="Tafer H."/>
            <person name="Lopandic K."/>
        </authorList>
    </citation>
    <scope>NUCLEOTIDE SEQUENCE [LARGE SCALE GENOMIC DNA]</scope>
    <source>
        <strain evidence="9">CBS 366.77</strain>
    </source>
</reference>
<dbReference type="GO" id="GO:0022857">
    <property type="term" value="F:transmembrane transporter activity"/>
    <property type="evidence" value="ECO:0007669"/>
    <property type="project" value="InterPro"/>
</dbReference>
<feature type="domain" description="Major facilitator superfamily (MFS) profile" evidence="7">
    <location>
        <begin position="1"/>
        <end position="519"/>
    </location>
</feature>
<feature type="transmembrane region" description="Helical" evidence="6">
    <location>
        <begin position="123"/>
        <end position="143"/>
    </location>
</feature>
<dbReference type="PANTHER" id="PTHR23501:SF199">
    <property type="entry name" value="MFS EFFLUX TRANSPORTER INPD-RELATED"/>
    <property type="match status" value="1"/>
</dbReference>
<keyword evidence="4 6" id="KW-0472">Membrane</keyword>
<feature type="region of interest" description="Disordered" evidence="5">
    <location>
        <begin position="1"/>
        <end position="23"/>
    </location>
</feature>
<dbReference type="Gene3D" id="1.20.1720.10">
    <property type="entry name" value="Multidrug resistance protein D"/>
    <property type="match status" value="1"/>
</dbReference>
<dbReference type="FunFam" id="1.20.1250.20:FF:000196">
    <property type="entry name" value="MFS toxin efflux pump (AflT)"/>
    <property type="match status" value="1"/>
</dbReference>
<dbReference type="STRING" id="2070753.A0A3A2ZST9"/>
<evidence type="ECO:0000313" key="8">
    <source>
        <dbReference type="EMBL" id="RJE25393.1"/>
    </source>
</evidence>
<comment type="caution">
    <text evidence="8">The sequence shown here is derived from an EMBL/GenBank/DDBJ whole genome shotgun (WGS) entry which is preliminary data.</text>
</comment>
<evidence type="ECO:0000259" key="7">
    <source>
        <dbReference type="PROSITE" id="PS50850"/>
    </source>
</evidence>
<evidence type="ECO:0000313" key="9">
    <source>
        <dbReference type="Proteomes" id="UP000266188"/>
    </source>
</evidence>
<dbReference type="InterPro" id="IPR011701">
    <property type="entry name" value="MFS"/>
</dbReference>
<dbReference type="Proteomes" id="UP000266188">
    <property type="component" value="Unassembled WGS sequence"/>
</dbReference>
<keyword evidence="9" id="KW-1185">Reference proteome</keyword>
<dbReference type="OrthoDB" id="10021397at2759"/>
<dbReference type="CDD" id="cd17502">
    <property type="entry name" value="MFS_Azr1_MDR_like"/>
    <property type="match status" value="1"/>
</dbReference>
<evidence type="ECO:0000256" key="3">
    <source>
        <dbReference type="ARBA" id="ARBA00022989"/>
    </source>
</evidence>
<accession>A0A3A2ZST9</accession>
<feature type="transmembrane region" description="Helical" evidence="6">
    <location>
        <begin position="254"/>
        <end position="275"/>
    </location>
</feature>
<feature type="transmembrane region" description="Helical" evidence="6">
    <location>
        <begin position="149"/>
        <end position="169"/>
    </location>
</feature>
<dbReference type="AlphaFoldDB" id="A0A3A2ZST9"/>
<dbReference type="Pfam" id="PF07690">
    <property type="entry name" value="MFS_1"/>
    <property type="match status" value="1"/>
</dbReference>
<feature type="transmembrane region" description="Helical" evidence="6">
    <location>
        <begin position="92"/>
        <end position="111"/>
    </location>
</feature>
<dbReference type="PANTHER" id="PTHR23501">
    <property type="entry name" value="MAJOR FACILITATOR SUPERFAMILY"/>
    <property type="match status" value="1"/>
</dbReference>
<feature type="transmembrane region" description="Helical" evidence="6">
    <location>
        <begin position="295"/>
        <end position="313"/>
    </location>
</feature>
<sequence>MAQSMRVQPENEMEPGDMPLGEAEPDVCEKGKDSLNAGKRIPLAIALAFAVFCVALDNTIVATAIPRITDQFHAIGDVAVFGKLYSFLPTKWTFMVALAIFEIGSIVCGAAPNATALIVGRAVSGIGAGGLFSGSLIIIAITVPLDVRPVYIGCISSMFGLASIVGPILGGAFTDKVTWRLCFYINLPLGLITALGVLFFFQTQSHNRNQSLPLKEKLKQLDVVGIILFIPAVICLLIALQWGGSAYAWSNARIIALFVVSGILSIAFVLEQLFIGDAALIPTKLLTTTRTVPFSLVWAFFLGGTFFTFVYFLPTWFQGIKGVTAVQSGVRTLAFLLAQVIGTLIAGVGVKKIGYYTPFMWASLILACVGSGLMTTFKVDTPSREWIGYQIIYGLGIGFGMQQAVVAVQAVVPHELVAIGSALVMFCQLLGGSIFVSVSESIFNNKFITMLEEDVADVNAKAILSAGATDLRKDVPMQYLSSVLGDYNDCLVETFRIGLILACLMTFGVIGVEWRSIKA</sequence>
<dbReference type="PROSITE" id="PS50850">
    <property type="entry name" value="MFS"/>
    <property type="match status" value="1"/>
</dbReference>
<feature type="transmembrane region" description="Helical" evidence="6">
    <location>
        <begin position="221"/>
        <end position="242"/>
    </location>
</feature>
<dbReference type="Gene3D" id="1.20.1250.20">
    <property type="entry name" value="MFS general substrate transporter like domains"/>
    <property type="match status" value="1"/>
</dbReference>
<feature type="transmembrane region" description="Helical" evidence="6">
    <location>
        <begin position="359"/>
        <end position="379"/>
    </location>
</feature>
<evidence type="ECO:0000256" key="5">
    <source>
        <dbReference type="SAM" id="MobiDB-lite"/>
    </source>
</evidence>
<comment type="subcellular location">
    <subcellularLocation>
        <location evidence="1">Membrane</location>
        <topology evidence="1">Multi-pass membrane protein</topology>
    </subcellularLocation>
</comment>
<dbReference type="InterPro" id="IPR036259">
    <property type="entry name" value="MFS_trans_sf"/>
</dbReference>
<feature type="transmembrane region" description="Helical" evidence="6">
    <location>
        <begin position="418"/>
        <end position="438"/>
    </location>
</feature>
<dbReference type="EMBL" id="MVGC01000049">
    <property type="protein sequence ID" value="RJE25393.1"/>
    <property type="molecule type" value="Genomic_DNA"/>
</dbReference>
<feature type="transmembrane region" description="Helical" evidence="6">
    <location>
        <begin position="333"/>
        <end position="353"/>
    </location>
</feature>
<feature type="transmembrane region" description="Helical" evidence="6">
    <location>
        <begin position="181"/>
        <end position="201"/>
    </location>
</feature>
<name>A0A3A2ZST9_9EURO</name>
<evidence type="ECO:0000256" key="1">
    <source>
        <dbReference type="ARBA" id="ARBA00004141"/>
    </source>
</evidence>